<evidence type="ECO:0000313" key="2">
    <source>
        <dbReference type="EMBL" id="QOL48039.1"/>
    </source>
</evidence>
<reference evidence="2 3" key="1">
    <citation type="submission" date="2020-10" db="EMBL/GenBank/DDBJ databases">
        <title>Genome sequencing of Massilia sp. LPB0304.</title>
        <authorList>
            <person name="Kim J."/>
        </authorList>
    </citation>
    <scope>NUCLEOTIDE SEQUENCE [LARGE SCALE GENOMIC DNA]</scope>
    <source>
        <strain evidence="2 3">LPB0304</strain>
    </source>
</reference>
<proteinExistence type="predicted"/>
<dbReference type="RefSeq" id="WP_193685090.1">
    <property type="nucleotide sequence ID" value="NZ_CP062941.1"/>
</dbReference>
<keyword evidence="3" id="KW-1185">Reference proteome</keyword>
<dbReference type="Proteomes" id="UP000593875">
    <property type="component" value="Chromosome"/>
</dbReference>
<dbReference type="EMBL" id="CP062941">
    <property type="protein sequence ID" value="QOL48039.1"/>
    <property type="molecule type" value="Genomic_DNA"/>
</dbReference>
<evidence type="ECO:0000256" key="1">
    <source>
        <dbReference type="SAM" id="MobiDB-lite"/>
    </source>
</evidence>
<dbReference type="AlphaFoldDB" id="A0A7L9U0X0"/>
<feature type="compositionally biased region" description="Basic and acidic residues" evidence="1">
    <location>
        <begin position="183"/>
        <end position="194"/>
    </location>
</feature>
<evidence type="ECO:0000313" key="3">
    <source>
        <dbReference type="Proteomes" id="UP000593875"/>
    </source>
</evidence>
<sequence length="194" mass="22782">MKKDGTYITDANEGLHSQVNYRKAKQMLLTHPYTNARLYHLVLTGSESREDYKWAIDLLCRELRANDMPVMWKACYERDEKKRFHAHYFLLIEAHHRIPCQIMRYRKGEFLESRLSERGIAFTIAPPGKEVHHYKGKQQNYAFVPKKASPRLDDALVWVSYLFKMRSKQDVEGQIYTSSTNRGSEKVRPAKEAA</sequence>
<name>A0A7L9U0X0_9BURK</name>
<dbReference type="KEGG" id="mlir:LPB04_13540"/>
<gene>
    <name evidence="2" type="ORF">LPB04_13540</name>
</gene>
<protein>
    <submittedName>
        <fullName evidence="2">Uncharacterized protein</fullName>
    </submittedName>
</protein>
<feature type="region of interest" description="Disordered" evidence="1">
    <location>
        <begin position="174"/>
        <end position="194"/>
    </location>
</feature>
<organism evidence="2 3">
    <name type="scientific">Massilia litorea</name>
    <dbReference type="NCBI Taxonomy" id="2769491"/>
    <lineage>
        <taxon>Bacteria</taxon>
        <taxon>Pseudomonadati</taxon>
        <taxon>Pseudomonadota</taxon>
        <taxon>Betaproteobacteria</taxon>
        <taxon>Burkholderiales</taxon>
        <taxon>Oxalobacteraceae</taxon>
        <taxon>Telluria group</taxon>
        <taxon>Massilia</taxon>
    </lineage>
</organism>
<accession>A0A7L9U0X0</accession>